<dbReference type="EMBL" id="LT670818">
    <property type="protein sequence ID" value="SHH21681.1"/>
    <property type="molecule type" value="Genomic_DNA"/>
</dbReference>
<dbReference type="RefSeq" id="WP_079569312.1">
    <property type="nucleotide sequence ID" value="NZ_LT670818.1"/>
</dbReference>
<gene>
    <name evidence="3" type="ORF">SAMN05444169_6365</name>
</gene>
<dbReference type="AlphaFoldDB" id="A0A1M5R666"/>
<dbReference type="Pfam" id="PF00881">
    <property type="entry name" value="Nitroreductase"/>
    <property type="match status" value="1"/>
</dbReference>
<dbReference type="CDD" id="cd02142">
    <property type="entry name" value="McbC_SagB-like_oxidoreductase"/>
    <property type="match status" value="1"/>
</dbReference>
<evidence type="ECO:0000313" key="4">
    <source>
        <dbReference type="Proteomes" id="UP000190675"/>
    </source>
</evidence>
<evidence type="ECO:0000259" key="1">
    <source>
        <dbReference type="Pfam" id="PF00881"/>
    </source>
</evidence>
<dbReference type="Proteomes" id="UP000190675">
    <property type="component" value="Chromosome I"/>
</dbReference>
<feature type="domain" description="Nitroreductase" evidence="1">
    <location>
        <begin position="289"/>
        <end position="482"/>
    </location>
</feature>
<proteinExistence type="predicted"/>
<evidence type="ECO:0000259" key="2">
    <source>
        <dbReference type="Pfam" id="PF22767"/>
    </source>
</evidence>
<dbReference type="PANTHER" id="PTHR43745">
    <property type="entry name" value="NITROREDUCTASE MJ1384-RELATED"/>
    <property type="match status" value="1"/>
</dbReference>
<organism evidence="3 4">
    <name type="scientific">Bradyrhizobium erythrophlei</name>
    <dbReference type="NCBI Taxonomy" id="1437360"/>
    <lineage>
        <taxon>Bacteria</taxon>
        <taxon>Pseudomonadati</taxon>
        <taxon>Pseudomonadota</taxon>
        <taxon>Alphaproteobacteria</taxon>
        <taxon>Hyphomicrobiales</taxon>
        <taxon>Nitrobacteraceae</taxon>
        <taxon>Bradyrhizobium</taxon>
    </lineage>
</organism>
<dbReference type="InterPro" id="IPR000415">
    <property type="entry name" value="Nitroreductase-like"/>
</dbReference>
<dbReference type="OrthoDB" id="9801593at2"/>
<feature type="domain" description="Cyanobactin oxidase ThcOx second" evidence="2">
    <location>
        <begin position="129"/>
        <end position="238"/>
    </location>
</feature>
<protein>
    <submittedName>
        <fullName evidence="3">SagB-type dehydrogenase domain-containing protein</fullName>
    </submittedName>
</protein>
<dbReference type="SUPFAM" id="SSF55469">
    <property type="entry name" value="FMN-dependent nitroreductase-like"/>
    <property type="match status" value="1"/>
</dbReference>
<accession>A0A1M5R666</accession>
<dbReference type="InterPro" id="IPR052544">
    <property type="entry name" value="Bacteriocin_Proc_Enz"/>
</dbReference>
<dbReference type="InterPro" id="IPR054488">
    <property type="entry name" value="ThcOx_dom2"/>
</dbReference>
<name>A0A1M5R666_9BRAD</name>
<evidence type="ECO:0000313" key="3">
    <source>
        <dbReference type="EMBL" id="SHH21681.1"/>
    </source>
</evidence>
<dbReference type="Gene3D" id="3.40.109.10">
    <property type="entry name" value="NADH Oxidase"/>
    <property type="match status" value="1"/>
</dbReference>
<dbReference type="PANTHER" id="PTHR43745:SF2">
    <property type="entry name" value="NITROREDUCTASE MJ1384-RELATED"/>
    <property type="match status" value="1"/>
</dbReference>
<reference evidence="3 4" key="1">
    <citation type="submission" date="2016-11" db="EMBL/GenBank/DDBJ databases">
        <authorList>
            <person name="Jaros S."/>
            <person name="Januszkiewicz K."/>
            <person name="Wedrychowicz H."/>
        </authorList>
    </citation>
    <scope>NUCLEOTIDE SEQUENCE [LARGE SCALE GENOMIC DNA]</scope>
    <source>
        <strain evidence="3 4">GAS242</strain>
    </source>
</reference>
<dbReference type="InterPro" id="IPR020051">
    <property type="entry name" value="SagB-type_dehydrogenase"/>
</dbReference>
<sequence length="490" mass="53613">MRAPAKKKRQRTARPAIFARLSGHIRLEPRADGTILGRFDDHSISFGKFSAAAAKRAQDLRAGLPLGSFEPGGSAIDKEIDLLVRRLARSGLVEYRLGDLRGDRDQVVIEPQLPDYWPKIAKLAATETVVLSRFAYLRRRGNEMVLESPRAGALFRIGDPQIAGILATLATPQKISRLRRQDSFPGMELLGLLVDCQILFKLDAAHSDGLRPAEGDDNLVLWDFHDLLFHTHSTEGRQANPLGGLYPYAGLIPPPPAVRPRWPGKTIDLRELSDVPSETVSPFARLLHERHSIRDFDDPQPITLDELARFLAATARIHSKWKSRADLGDGGPMVEYAARPYPAGGGAYELELYLAVANCAGLARGFYHYDADRHALVPITVRAPELDALLAGAEFAMGAPAAPQVLITIAARFGRVSWKYSSVAYSLILKDVGVLLQTFYLMATDMGLGGCAIGTNNIDLFEKMTGIDFHVEGPVGQFALGRGGKPEAED</sequence>
<dbReference type="Pfam" id="PF22767">
    <property type="entry name" value="ThcOx"/>
    <property type="match status" value="1"/>
</dbReference>
<dbReference type="NCBIfam" id="TIGR03605">
    <property type="entry name" value="antibiot_sagB"/>
    <property type="match status" value="1"/>
</dbReference>
<dbReference type="GO" id="GO:0016491">
    <property type="term" value="F:oxidoreductase activity"/>
    <property type="evidence" value="ECO:0007669"/>
    <property type="project" value="InterPro"/>
</dbReference>
<dbReference type="InterPro" id="IPR029479">
    <property type="entry name" value="Nitroreductase"/>
</dbReference>